<dbReference type="EMBL" id="HBHW01015693">
    <property type="protein sequence ID" value="CAE0044086.1"/>
    <property type="molecule type" value="Transcribed_RNA"/>
</dbReference>
<evidence type="ECO:0000313" key="13">
    <source>
        <dbReference type="EMBL" id="CAE0044086.1"/>
    </source>
</evidence>
<feature type="region of interest" description="Disordered" evidence="7">
    <location>
        <begin position="1"/>
        <end position="28"/>
    </location>
</feature>
<dbReference type="EMBL" id="HBHW01015571">
    <property type="protein sequence ID" value="CAE0043971.1"/>
    <property type="molecule type" value="Transcribed_RNA"/>
</dbReference>
<protein>
    <recommendedName>
        <fullName evidence="5">Importin subunit alpha</fullName>
    </recommendedName>
</protein>
<dbReference type="InterPro" id="IPR036975">
    <property type="entry name" value="Importin-a_IBB_sf"/>
</dbReference>
<name>A0A7S3EBY1_9RHOD</name>
<dbReference type="PANTHER" id="PTHR23316">
    <property type="entry name" value="IMPORTIN ALPHA"/>
    <property type="match status" value="1"/>
</dbReference>
<proteinExistence type="inferred from homology"/>
<dbReference type="EMBL" id="HBHW01015671">
    <property type="protein sequence ID" value="CAE0044065.1"/>
    <property type="molecule type" value="Transcribed_RNA"/>
</dbReference>
<reference evidence="11" key="1">
    <citation type="submission" date="2021-01" db="EMBL/GenBank/DDBJ databases">
        <authorList>
            <person name="Corre E."/>
            <person name="Pelletier E."/>
            <person name="Niang G."/>
            <person name="Scheremetjew M."/>
            <person name="Finn R."/>
            <person name="Kale V."/>
            <person name="Holt S."/>
            <person name="Cochrane G."/>
            <person name="Meng A."/>
            <person name="Brown T."/>
            <person name="Cohen L."/>
        </authorList>
    </citation>
    <scope>NUCLEOTIDE SEQUENCE</scope>
    <source>
        <strain evidence="11">CCMP 769</strain>
    </source>
</reference>
<dbReference type="Gene3D" id="1.25.10.10">
    <property type="entry name" value="Leucine-rich Repeat Variant"/>
    <property type="match status" value="1"/>
</dbReference>
<feature type="repeat" description="ARM" evidence="6">
    <location>
        <begin position="165"/>
        <end position="193"/>
    </location>
</feature>
<dbReference type="InterPro" id="IPR011989">
    <property type="entry name" value="ARM-like"/>
</dbReference>
<organism evidence="11">
    <name type="scientific">Rhodosorus marinus</name>
    <dbReference type="NCBI Taxonomy" id="101924"/>
    <lineage>
        <taxon>Eukaryota</taxon>
        <taxon>Rhodophyta</taxon>
        <taxon>Stylonematophyceae</taxon>
        <taxon>Stylonematales</taxon>
        <taxon>Stylonemataceae</taxon>
        <taxon>Rhodosorus</taxon>
    </lineage>
</organism>
<dbReference type="InterPro" id="IPR016024">
    <property type="entry name" value="ARM-type_fold"/>
</dbReference>
<dbReference type="InterPro" id="IPR032413">
    <property type="entry name" value="Arm_3"/>
</dbReference>
<evidence type="ECO:0000313" key="11">
    <source>
        <dbReference type="EMBL" id="CAE0044003.1"/>
    </source>
</evidence>
<evidence type="ECO:0000256" key="2">
    <source>
        <dbReference type="ARBA" id="ARBA00022448"/>
    </source>
</evidence>
<evidence type="ECO:0000256" key="3">
    <source>
        <dbReference type="ARBA" id="ARBA00022737"/>
    </source>
</evidence>
<evidence type="ECO:0000313" key="15">
    <source>
        <dbReference type="EMBL" id="CAE0044143.1"/>
    </source>
</evidence>
<evidence type="ECO:0000313" key="14">
    <source>
        <dbReference type="EMBL" id="CAE0044132.1"/>
    </source>
</evidence>
<dbReference type="AlphaFoldDB" id="A0A7S3EBY1"/>
<dbReference type="PROSITE" id="PS51214">
    <property type="entry name" value="IBB"/>
    <property type="match status" value="1"/>
</dbReference>
<dbReference type="EMBL" id="HBHW01015748">
    <property type="protein sequence ID" value="CAE0044132.1"/>
    <property type="molecule type" value="Transcribed_RNA"/>
</dbReference>
<evidence type="ECO:0000313" key="10">
    <source>
        <dbReference type="EMBL" id="CAE0043971.1"/>
    </source>
</evidence>
<feature type="compositionally biased region" description="Basic and acidic residues" evidence="7">
    <location>
        <begin position="1"/>
        <end position="11"/>
    </location>
</feature>
<dbReference type="GO" id="GO:0061608">
    <property type="term" value="F:nuclear import signal receptor activity"/>
    <property type="evidence" value="ECO:0007669"/>
    <property type="project" value="InterPro"/>
</dbReference>
<dbReference type="SMART" id="SM00185">
    <property type="entry name" value="ARM"/>
    <property type="match status" value="6"/>
</dbReference>
<feature type="domain" description="IBB" evidence="8">
    <location>
        <begin position="1"/>
        <end position="56"/>
    </location>
</feature>
<dbReference type="InterPro" id="IPR000225">
    <property type="entry name" value="Armadillo"/>
</dbReference>
<dbReference type="InterPro" id="IPR002652">
    <property type="entry name" value="Importin-a_IBB"/>
</dbReference>
<sequence>MASRAREEARKKGYKQTIDPDEARRKREEYAVEVRKSKREERIVKRRVSGSAASFPALDGAQLMVDDWTPDARGGAQLSKLDSYVRSMFTNNQQQRFENAVRIGLLLDTDADPPIDQIVRAGVVPLMAQFLDNTSSPKLQYQAALVLGNICCGTLTHVQAVAESGAIPKLVNLVSSEHEPIREQAISALANISAEGPSFRDLVLDHKAMEGLLLAMYNHPSRTTLRISSWALSNFCRGSPPPRSFLVRKAVPTIAALLVNDDEDVVAEACYALSRLSDIGSDLVEEILENNVARKLVDYMLSENQIVQRWSIRTVGSIAGGNDDHAQVVIDNGALPNILELLNIPRKSVRKDACWVLSNITAGCTEQIQAVLDEGIIPALVYMMGISDFDVKKEITWVLSNAACEGTRSQVGYLVDCGVIPALCDMLEAPDAVVVEVTIDAVTEILKVGQRMMMNDVNSYALLLEGSGGLEKLVRLEQHERDTISDKASSIVETFFSSEIEVRTKE</sequence>
<evidence type="ECO:0000313" key="9">
    <source>
        <dbReference type="EMBL" id="CAE0043939.1"/>
    </source>
</evidence>
<dbReference type="GO" id="GO:0006606">
    <property type="term" value="P:protein import into nucleus"/>
    <property type="evidence" value="ECO:0007669"/>
    <property type="project" value="InterPro"/>
</dbReference>
<evidence type="ECO:0000256" key="4">
    <source>
        <dbReference type="ARBA" id="ARBA00022927"/>
    </source>
</evidence>
<evidence type="ECO:0000256" key="1">
    <source>
        <dbReference type="ARBA" id="ARBA00010394"/>
    </source>
</evidence>
<dbReference type="SUPFAM" id="SSF48371">
    <property type="entry name" value="ARM repeat"/>
    <property type="match status" value="1"/>
</dbReference>
<dbReference type="InterPro" id="IPR024931">
    <property type="entry name" value="Importin_alpha"/>
</dbReference>
<keyword evidence="3" id="KW-0677">Repeat</keyword>
<evidence type="ECO:0000259" key="8">
    <source>
        <dbReference type="PROSITE" id="PS51214"/>
    </source>
</evidence>
<gene>
    <name evidence="9" type="ORF">RMAR00112_LOCUS11914</name>
    <name evidence="10" type="ORF">RMAR00112_LOCUS11946</name>
    <name evidence="11" type="ORF">RMAR00112_LOCUS11978</name>
    <name evidence="12" type="ORF">RMAR00112_LOCUS12040</name>
    <name evidence="13" type="ORF">RMAR00112_LOCUS12061</name>
    <name evidence="14" type="ORF">RMAR00112_LOCUS12107</name>
    <name evidence="15" type="ORF">RMAR00112_LOCUS12118</name>
</gene>
<dbReference type="Gene3D" id="1.20.5.690">
    <property type="entry name" value="Importin-alpha, importin-beta-binding domain"/>
    <property type="match status" value="1"/>
</dbReference>
<dbReference type="PROSITE" id="PS50176">
    <property type="entry name" value="ARM_REPEAT"/>
    <property type="match status" value="2"/>
</dbReference>
<evidence type="ECO:0000256" key="5">
    <source>
        <dbReference type="PIRNR" id="PIRNR005673"/>
    </source>
</evidence>
<evidence type="ECO:0000256" key="7">
    <source>
        <dbReference type="SAM" id="MobiDB-lite"/>
    </source>
</evidence>
<dbReference type="EMBL" id="HBHW01015759">
    <property type="protein sequence ID" value="CAE0044143.1"/>
    <property type="molecule type" value="Transcribed_RNA"/>
</dbReference>
<keyword evidence="2 5" id="KW-0813">Transport</keyword>
<dbReference type="Pfam" id="PF00514">
    <property type="entry name" value="Arm"/>
    <property type="match status" value="5"/>
</dbReference>
<keyword evidence="4 5" id="KW-0653">Protein transport</keyword>
<dbReference type="EMBL" id="HBHW01015536">
    <property type="protein sequence ID" value="CAE0043939.1"/>
    <property type="molecule type" value="Transcribed_RNA"/>
</dbReference>
<dbReference type="PIRSF" id="PIRSF005673">
    <property type="entry name" value="Importin_alpha"/>
    <property type="match status" value="1"/>
</dbReference>
<dbReference type="Pfam" id="PF01749">
    <property type="entry name" value="IBB"/>
    <property type="match status" value="1"/>
</dbReference>
<evidence type="ECO:0000313" key="12">
    <source>
        <dbReference type="EMBL" id="CAE0044065.1"/>
    </source>
</evidence>
<accession>A0A7S3EBY1</accession>
<comment type="similarity">
    <text evidence="1 5">Belongs to the importin alpha family.</text>
</comment>
<dbReference type="GO" id="GO:0005737">
    <property type="term" value="C:cytoplasm"/>
    <property type="evidence" value="ECO:0007669"/>
    <property type="project" value="InterPro"/>
</dbReference>
<dbReference type="EMBL" id="HBHW01015604">
    <property type="protein sequence ID" value="CAE0044003.1"/>
    <property type="molecule type" value="Transcribed_RNA"/>
</dbReference>
<feature type="repeat" description="ARM" evidence="6">
    <location>
        <begin position="333"/>
        <end position="361"/>
    </location>
</feature>
<evidence type="ECO:0000256" key="6">
    <source>
        <dbReference type="PROSITE-ProRule" id="PRU00259"/>
    </source>
</evidence>
<dbReference type="Pfam" id="PF16186">
    <property type="entry name" value="Arm_3"/>
    <property type="match status" value="1"/>
</dbReference>